<gene>
    <name evidence="1" type="ORF">OG469_30710</name>
</gene>
<dbReference type="RefSeq" id="WP_329494403.1">
    <property type="nucleotide sequence ID" value="NZ_CP108460.1"/>
</dbReference>
<dbReference type="Proteomes" id="UP001432014">
    <property type="component" value="Chromosome"/>
</dbReference>
<dbReference type="EMBL" id="CP108482">
    <property type="protein sequence ID" value="WUS59496.1"/>
    <property type="molecule type" value="Genomic_DNA"/>
</dbReference>
<evidence type="ECO:0000313" key="1">
    <source>
        <dbReference type="EMBL" id="WUS59496.1"/>
    </source>
</evidence>
<dbReference type="SUPFAM" id="SSF69318">
    <property type="entry name" value="Integrin alpha N-terminal domain"/>
    <property type="match status" value="1"/>
</dbReference>
<dbReference type="InterPro" id="IPR028994">
    <property type="entry name" value="Integrin_alpha_N"/>
</dbReference>
<proteinExistence type="predicted"/>
<sequence length="416" mass="43746">MPCISDPASWPTVGNNNVELTAKVSDPDGYVSAKFEAWDHDSGQSVLSTWADTASGTWAHTTLSTAGLRDGGRYKWHVEAEDGVAVTGFGRDCGFNLDRTAPTKPTVTSADGHSIDVADLPPRVERKVRFQSSDAFGLTGFCYSLNKRLPVVNSGCGGTWVPAGPDGTATVTILPTLWPTNRLTVQATDKGGNLSPYDGSDGGANSSTTLITTAPNNYVHDATDPGLTGDRPGDLTGDGQPDLIAADTAGELQLYTGRGDGTYDAARMVGKPGWSAALVTHRGDFASQTPGQTRDDYEDYLVKLGSRLYLYPGNGMGTPQEDLRTELLHPSAGDWTAATQLVATGNIDGVLGDDLIVKEGDKLVLYSGTAARPLATETGTNKLKPGTVVSASGWSNYELLAPGDRAGFPVGDPMRF</sequence>
<accession>A0ABZ1WF46</accession>
<reference evidence="1 2" key="1">
    <citation type="submission" date="2022-10" db="EMBL/GenBank/DDBJ databases">
        <title>The complete genomes of actinobacterial strains from the NBC collection.</title>
        <authorList>
            <person name="Joergensen T.S."/>
            <person name="Alvarez Arevalo M."/>
            <person name="Sterndorff E.B."/>
            <person name="Faurdal D."/>
            <person name="Vuksanovic O."/>
            <person name="Mourched A.-S."/>
            <person name="Charusanti P."/>
            <person name="Shaw S."/>
            <person name="Blin K."/>
            <person name="Weber T."/>
        </authorList>
    </citation>
    <scope>NUCLEOTIDE SEQUENCE [LARGE SCALE GENOMIC DNA]</scope>
    <source>
        <strain evidence="1 2">NBC_01247</strain>
    </source>
</reference>
<organism evidence="1 2">
    <name type="scientific">Kitasatospora herbaricolor</name>
    <dbReference type="NCBI Taxonomy" id="68217"/>
    <lineage>
        <taxon>Bacteria</taxon>
        <taxon>Bacillati</taxon>
        <taxon>Actinomycetota</taxon>
        <taxon>Actinomycetes</taxon>
        <taxon>Kitasatosporales</taxon>
        <taxon>Streptomycetaceae</taxon>
        <taxon>Kitasatospora</taxon>
    </lineage>
</organism>
<keyword evidence="2" id="KW-1185">Reference proteome</keyword>
<protein>
    <recommendedName>
        <fullName evidence="3">FG-GAP repeat protein</fullName>
    </recommendedName>
</protein>
<evidence type="ECO:0008006" key="3">
    <source>
        <dbReference type="Google" id="ProtNLM"/>
    </source>
</evidence>
<name>A0ABZ1WF46_9ACTN</name>
<evidence type="ECO:0000313" key="2">
    <source>
        <dbReference type="Proteomes" id="UP001432014"/>
    </source>
</evidence>